<keyword evidence="1" id="KW-0175">Coiled coil</keyword>
<evidence type="ECO:0000313" key="5">
    <source>
        <dbReference type="Proteomes" id="UP000245728"/>
    </source>
</evidence>
<dbReference type="EMBL" id="CP029347">
    <property type="protein sequence ID" value="AWL13225.1"/>
    <property type="molecule type" value="Genomic_DNA"/>
</dbReference>
<feature type="coiled-coil region" evidence="1">
    <location>
        <begin position="170"/>
        <end position="243"/>
    </location>
</feature>
<reference evidence="4 5" key="1">
    <citation type="submission" date="2018-05" db="EMBL/GenBank/DDBJ databases">
        <title>Salinimonas sp. HMF8227 Genome sequencing and assembly.</title>
        <authorList>
            <person name="Kang H."/>
            <person name="Kang J."/>
            <person name="Cha I."/>
            <person name="Kim H."/>
            <person name="Joh K."/>
        </authorList>
    </citation>
    <scope>NUCLEOTIDE SEQUENCE [LARGE SCALE GENOMIC DNA]</scope>
    <source>
        <strain evidence="4 5">HMF8227</strain>
    </source>
</reference>
<dbReference type="InterPro" id="IPR011055">
    <property type="entry name" value="Dup_hybrid_motif"/>
</dbReference>
<dbReference type="Gene3D" id="2.70.70.10">
    <property type="entry name" value="Glucose Permease (Domain IIA)"/>
    <property type="match status" value="1"/>
</dbReference>
<dbReference type="InterPro" id="IPR050570">
    <property type="entry name" value="Cell_wall_metabolism_enzyme"/>
</dbReference>
<evidence type="ECO:0000313" key="4">
    <source>
        <dbReference type="EMBL" id="AWL13225.1"/>
    </source>
</evidence>
<keyword evidence="2" id="KW-0732">Signal</keyword>
<dbReference type="SUPFAM" id="SSF51261">
    <property type="entry name" value="Duplicated hybrid motif"/>
    <property type="match status" value="1"/>
</dbReference>
<dbReference type="GO" id="GO:0004222">
    <property type="term" value="F:metalloendopeptidase activity"/>
    <property type="evidence" value="ECO:0007669"/>
    <property type="project" value="TreeGrafter"/>
</dbReference>
<accession>A0A2S2E6D3</accession>
<sequence length="381" mass="43597">MHWPHKLQRRLSVTGVAAFLCLLTSYATAQNSPEEKLKAIQQQIEQRQKQLNLRVASAEELEQTLKKAELEISRLARELDQTRQQLSQNRQQQEQLRQRQSQLQQQIDQQQTALGDLFRSAYMTGQHDFSKMLLNQENAAKLERLLTYYGYFNKARKKQINRFMDTARELEQVETQLVNNETELAQLLKVQSGQRQLMQSEQQDRQETLAALEKRINTEAAKLEQLQASEQNLVQAIERATARAQRQPGDLNGLSSLKGQLRAPTDGHMRNLFYKRRQGQIRWKGAIFNADSGMAVRAIHDGQVLFSDWLKGFGLVTVLDHGDGYMSLYGYNQALLRDVGEVVAAGERIALVGQSGGQSRPGLYFEIRHKGKPVNPSQWLK</sequence>
<evidence type="ECO:0000259" key="3">
    <source>
        <dbReference type="Pfam" id="PF01551"/>
    </source>
</evidence>
<evidence type="ECO:0000256" key="2">
    <source>
        <dbReference type="SAM" id="SignalP"/>
    </source>
</evidence>
<dbReference type="Proteomes" id="UP000245728">
    <property type="component" value="Chromosome"/>
</dbReference>
<dbReference type="PANTHER" id="PTHR21666:SF270">
    <property type="entry name" value="MUREIN HYDROLASE ACTIVATOR ENVC"/>
    <property type="match status" value="1"/>
</dbReference>
<dbReference type="KEGG" id="salh:HMF8227_02774"/>
<dbReference type="OrthoDB" id="9784703at2"/>
<dbReference type="Pfam" id="PF01551">
    <property type="entry name" value="Peptidase_M23"/>
    <property type="match status" value="1"/>
</dbReference>
<dbReference type="RefSeq" id="WP_109340736.1">
    <property type="nucleotide sequence ID" value="NZ_CP029347.1"/>
</dbReference>
<dbReference type="AlphaFoldDB" id="A0A2S2E6D3"/>
<feature type="signal peptide" evidence="2">
    <location>
        <begin position="1"/>
        <end position="29"/>
    </location>
</feature>
<dbReference type="CDD" id="cd12797">
    <property type="entry name" value="M23_peptidase"/>
    <property type="match status" value="1"/>
</dbReference>
<evidence type="ECO:0000256" key="1">
    <source>
        <dbReference type="SAM" id="Coils"/>
    </source>
</evidence>
<dbReference type="Gene3D" id="6.10.250.3150">
    <property type="match status" value="1"/>
</dbReference>
<feature type="coiled-coil region" evidence="1">
    <location>
        <begin position="41"/>
        <end position="113"/>
    </location>
</feature>
<dbReference type="PANTHER" id="PTHR21666">
    <property type="entry name" value="PEPTIDASE-RELATED"/>
    <property type="match status" value="1"/>
</dbReference>
<dbReference type="InterPro" id="IPR016047">
    <property type="entry name" value="M23ase_b-sheet_dom"/>
</dbReference>
<keyword evidence="5" id="KW-1185">Reference proteome</keyword>
<gene>
    <name evidence="4" type="ORF">HMF8227_02774</name>
</gene>
<proteinExistence type="predicted"/>
<feature type="chain" id="PRO_5015571854" evidence="2">
    <location>
        <begin position="30"/>
        <end position="381"/>
    </location>
</feature>
<dbReference type="FunFam" id="2.70.70.10:FF:000003">
    <property type="entry name" value="Murein hydrolase activator EnvC"/>
    <property type="match status" value="1"/>
</dbReference>
<name>A0A2S2E6D3_9ALTE</name>
<protein>
    <submittedName>
        <fullName evidence="4">Protein ORF73</fullName>
    </submittedName>
</protein>
<feature type="domain" description="M23ase beta-sheet core" evidence="3">
    <location>
        <begin position="283"/>
        <end position="376"/>
    </location>
</feature>
<organism evidence="4 5">
    <name type="scientific">Saliniradius amylolyticus</name>
    <dbReference type="NCBI Taxonomy" id="2183582"/>
    <lineage>
        <taxon>Bacteria</taxon>
        <taxon>Pseudomonadati</taxon>
        <taxon>Pseudomonadota</taxon>
        <taxon>Gammaproteobacteria</taxon>
        <taxon>Alteromonadales</taxon>
        <taxon>Alteromonadaceae</taxon>
        <taxon>Saliniradius</taxon>
    </lineage>
</organism>